<dbReference type="PANTHER" id="PTHR10344">
    <property type="entry name" value="THYMIDYLATE KINASE"/>
    <property type="match status" value="1"/>
</dbReference>
<evidence type="ECO:0000256" key="11">
    <source>
        <dbReference type="ARBA" id="ARBA00057735"/>
    </source>
</evidence>
<dbReference type="GO" id="GO:0006235">
    <property type="term" value="P:dTTP biosynthetic process"/>
    <property type="evidence" value="ECO:0007669"/>
    <property type="project" value="UniProtKB-UniRule"/>
</dbReference>
<evidence type="ECO:0000256" key="9">
    <source>
        <dbReference type="ARBA" id="ARBA00029962"/>
    </source>
</evidence>
<keyword evidence="8 12" id="KW-0067">ATP-binding</keyword>
<dbReference type="PANTHER" id="PTHR10344:SF4">
    <property type="entry name" value="UMP-CMP KINASE 2, MITOCHONDRIAL"/>
    <property type="match status" value="1"/>
</dbReference>
<evidence type="ECO:0000313" key="14">
    <source>
        <dbReference type="EMBL" id="KTD51492.1"/>
    </source>
</evidence>
<dbReference type="PATRIC" id="fig|45073.5.peg.361"/>
<dbReference type="GO" id="GO:0004798">
    <property type="term" value="F:dTMP kinase activity"/>
    <property type="evidence" value="ECO:0007669"/>
    <property type="project" value="UniProtKB-UniRule"/>
</dbReference>
<evidence type="ECO:0000259" key="13">
    <source>
        <dbReference type="Pfam" id="PF02223"/>
    </source>
</evidence>
<dbReference type="InterPro" id="IPR027417">
    <property type="entry name" value="P-loop_NTPase"/>
</dbReference>
<comment type="caution">
    <text evidence="14">The sequence shown here is derived from an EMBL/GenBank/DDBJ whole genome shotgun (WGS) entry which is preliminary data.</text>
</comment>
<keyword evidence="6 12" id="KW-0547">Nucleotide-binding</keyword>
<feature type="domain" description="Thymidylate kinase-like" evidence="13">
    <location>
        <begin position="10"/>
        <end position="199"/>
    </location>
</feature>
<keyword evidence="7 12" id="KW-0418">Kinase</keyword>
<dbReference type="AlphaFoldDB" id="A0A0W0Y4F2"/>
<sequence>MTSKGKFIVVEGMEGAGKSTVIHTIKEFLTKRIDSVILTREPGGTRIGEKIREIIKENYPGETLAARSELLLMYAARVQLLEELIHPALKKGGWVVADRFELSSFAYQGGGRGLNMDFLNQLSSFCLDNVQADLTFYLDISPENGLARTRGRGEADRIERESMDFFNRVYQAYHHKISTMEKVVIINAELSLNQVQEQVISSLEAFFN</sequence>
<dbReference type="RefSeq" id="WP_058506468.1">
    <property type="nucleotide sequence ID" value="NZ_CAAAIK010000019.1"/>
</dbReference>
<evidence type="ECO:0000256" key="4">
    <source>
        <dbReference type="ARBA" id="ARBA00022679"/>
    </source>
</evidence>
<evidence type="ECO:0000256" key="7">
    <source>
        <dbReference type="ARBA" id="ARBA00022777"/>
    </source>
</evidence>
<dbReference type="FunFam" id="3.40.50.300:FF:000225">
    <property type="entry name" value="Thymidylate kinase"/>
    <property type="match status" value="1"/>
</dbReference>
<comment type="similarity">
    <text evidence="1 12">Belongs to the thymidylate kinase family.</text>
</comment>
<evidence type="ECO:0000256" key="2">
    <source>
        <dbReference type="ARBA" id="ARBA00012980"/>
    </source>
</evidence>
<organism evidence="14 15">
    <name type="scientific">Legionella quinlivanii</name>
    <dbReference type="NCBI Taxonomy" id="45073"/>
    <lineage>
        <taxon>Bacteria</taxon>
        <taxon>Pseudomonadati</taxon>
        <taxon>Pseudomonadota</taxon>
        <taxon>Gammaproteobacteria</taxon>
        <taxon>Legionellales</taxon>
        <taxon>Legionellaceae</taxon>
        <taxon>Legionella</taxon>
    </lineage>
</organism>
<dbReference type="Proteomes" id="UP000054618">
    <property type="component" value="Unassembled WGS sequence"/>
</dbReference>
<dbReference type="CDD" id="cd01672">
    <property type="entry name" value="TMPK"/>
    <property type="match status" value="1"/>
</dbReference>
<evidence type="ECO:0000256" key="3">
    <source>
        <dbReference type="ARBA" id="ARBA00017144"/>
    </source>
</evidence>
<keyword evidence="5 12" id="KW-0545">Nucleotide biosynthesis</keyword>
<dbReference type="SUPFAM" id="SSF52540">
    <property type="entry name" value="P-loop containing nucleoside triphosphate hydrolases"/>
    <property type="match status" value="1"/>
</dbReference>
<dbReference type="Pfam" id="PF02223">
    <property type="entry name" value="Thymidylate_kin"/>
    <property type="match status" value="1"/>
</dbReference>
<comment type="catalytic activity">
    <reaction evidence="10 12">
        <text>dTMP + ATP = dTDP + ADP</text>
        <dbReference type="Rhea" id="RHEA:13517"/>
        <dbReference type="ChEBI" id="CHEBI:30616"/>
        <dbReference type="ChEBI" id="CHEBI:58369"/>
        <dbReference type="ChEBI" id="CHEBI:63528"/>
        <dbReference type="ChEBI" id="CHEBI:456216"/>
        <dbReference type="EC" id="2.7.4.9"/>
    </reaction>
</comment>
<dbReference type="InterPro" id="IPR018094">
    <property type="entry name" value="Thymidylate_kinase"/>
</dbReference>
<evidence type="ECO:0000256" key="12">
    <source>
        <dbReference type="HAMAP-Rule" id="MF_00165"/>
    </source>
</evidence>
<dbReference type="GO" id="GO:0006227">
    <property type="term" value="P:dUDP biosynthetic process"/>
    <property type="evidence" value="ECO:0007669"/>
    <property type="project" value="TreeGrafter"/>
</dbReference>
<dbReference type="GO" id="GO:0005524">
    <property type="term" value="F:ATP binding"/>
    <property type="evidence" value="ECO:0007669"/>
    <property type="project" value="UniProtKB-UniRule"/>
</dbReference>
<dbReference type="InterPro" id="IPR039430">
    <property type="entry name" value="Thymidylate_kin-like_dom"/>
</dbReference>
<dbReference type="Gene3D" id="3.40.50.300">
    <property type="entry name" value="P-loop containing nucleotide triphosphate hydrolases"/>
    <property type="match status" value="1"/>
</dbReference>
<evidence type="ECO:0000256" key="10">
    <source>
        <dbReference type="ARBA" id="ARBA00048743"/>
    </source>
</evidence>
<evidence type="ECO:0000313" key="15">
    <source>
        <dbReference type="Proteomes" id="UP000054618"/>
    </source>
</evidence>
<dbReference type="GO" id="GO:0006233">
    <property type="term" value="P:dTDP biosynthetic process"/>
    <property type="evidence" value="ECO:0007669"/>
    <property type="project" value="InterPro"/>
</dbReference>
<dbReference type="GO" id="GO:0005829">
    <property type="term" value="C:cytosol"/>
    <property type="evidence" value="ECO:0007669"/>
    <property type="project" value="TreeGrafter"/>
</dbReference>
<dbReference type="EC" id="2.7.4.9" evidence="2 12"/>
<name>A0A0W0Y4F2_9GAMM</name>
<dbReference type="OrthoDB" id="9774907at2"/>
<protein>
    <recommendedName>
        <fullName evidence="3 12">Thymidylate kinase</fullName>
        <ecNumber evidence="2 12">2.7.4.9</ecNumber>
    </recommendedName>
    <alternativeName>
        <fullName evidence="9 12">dTMP kinase</fullName>
    </alternativeName>
</protein>
<keyword evidence="15" id="KW-1185">Reference proteome</keyword>
<dbReference type="STRING" id="45073.Lqui_0336"/>
<evidence type="ECO:0000256" key="6">
    <source>
        <dbReference type="ARBA" id="ARBA00022741"/>
    </source>
</evidence>
<evidence type="ECO:0000256" key="8">
    <source>
        <dbReference type="ARBA" id="ARBA00022840"/>
    </source>
</evidence>
<dbReference type="NCBIfam" id="TIGR00041">
    <property type="entry name" value="DTMP_kinase"/>
    <property type="match status" value="1"/>
</dbReference>
<dbReference type="EMBL" id="LNYS01000006">
    <property type="protein sequence ID" value="KTD51492.1"/>
    <property type="molecule type" value="Genomic_DNA"/>
</dbReference>
<keyword evidence="4 12" id="KW-0808">Transferase</keyword>
<dbReference type="HAMAP" id="MF_00165">
    <property type="entry name" value="Thymidylate_kinase"/>
    <property type="match status" value="1"/>
</dbReference>
<feature type="binding site" evidence="12">
    <location>
        <begin position="12"/>
        <end position="19"/>
    </location>
    <ligand>
        <name>ATP</name>
        <dbReference type="ChEBI" id="CHEBI:30616"/>
    </ligand>
</feature>
<reference evidence="14 15" key="1">
    <citation type="submission" date="2015-11" db="EMBL/GenBank/DDBJ databases">
        <title>Genomic analysis of 38 Legionella species identifies large and diverse effector repertoires.</title>
        <authorList>
            <person name="Burstein D."/>
            <person name="Amaro F."/>
            <person name="Zusman T."/>
            <person name="Lifshitz Z."/>
            <person name="Cohen O."/>
            <person name="Gilbert J.A."/>
            <person name="Pupko T."/>
            <person name="Shuman H.A."/>
            <person name="Segal G."/>
        </authorList>
    </citation>
    <scope>NUCLEOTIDE SEQUENCE [LARGE SCALE GENOMIC DNA]</scope>
    <source>
        <strain evidence="14 15">CDC#1442-AUS-E</strain>
    </source>
</reference>
<proteinExistence type="inferred from homology"/>
<evidence type="ECO:0000256" key="1">
    <source>
        <dbReference type="ARBA" id="ARBA00009776"/>
    </source>
</evidence>
<accession>A0A0W0Y4F2</accession>
<evidence type="ECO:0000256" key="5">
    <source>
        <dbReference type="ARBA" id="ARBA00022727"/>
    </source>
</evidence>
<comment type="function">
    <text evidence="11 12">Phosphorylation of dTMP to form dTDP in both de novo and salvage pathways of dTTP synthesis.</text>
</comment>
<gene>
    <name evidence="12 14" type="primary">tmk</name>
    <name evidence="14" type="ORF">Lqui_0336</name>
</gene>